<reference evidence="13" key="1">
    <citation type="submission" date="2016-11" db="EMBL/GenBank/DDBJ databases">
        <authorList>
            <person name="Varghese N."/>
            <person name="Submissions S."/>
        </authorList>
    </citation>
    <scope>NUCLEOTIDE SEQUENCE [LARGE SCALE GENOMIC DNA]</scope>
    <source>
        <strain evidence="13">DSM 21264</strain>
    </source>
</reference>
<dbReference type="Proteomes" id="UP000184159">
    <property type="component" value="Unassembled WGS sequence"/>
</dbReference>
<evidence type="ECO:0000256" key="1">
    <source>
        <dbReference type="ARBA" id="ARBA00005008"/>
    </source>
</evidence>
<dbReference type="EMBL" id="FQUH01000024">
    <property type="protein sequence ID" value="SHG02439.1"/>
    <property type="molecule type" value="Genomic_DNA"/>
</dbReference>
<comment type="pathway">
    <text evidence="1 10">Secondary metabolite metabolism; methylglyoxal degradation; (R)-lactate from methylglyoxal: step 1/2.</text>
</comment>
<protein>
    <recommendedName>
        <fullName evidence="3 10">Lactoylglutathione lyase</fullName>
        <ecNumber evidence="3 10">4.4.1.5</ecNumber>
    </recommendedName>
    <alternativeName>
        <fullName evidence="10">Glyoxalase I</fullName>
    </alternativeName>
</protein>
<evidence type="ECO:0000259" key="11">
    <source>
        <dbReference type="PROSITE" id="PS51819"/>
    </source>
</evidence>
<dbReference type="Pfam" id="PF00903">
    <property type="entry name" value="Glyoxalase"/>
    <property type="match status" value="1"/>
</dbReference>
<dbReference type="GO" id="GO:0004462">
    <property type="term" value="F:lactoylglutathione lyase activity"/>
    <property type="evidence" value="ECO:0007669"/>
    <property type="project" value="UniProtKB-UniRule"/>
</dbReference>
<dbReference type="PROSITE" id="PS00934">
    <property type="entry name" value="GLYOXALASE_I_1"/>
    <property type="match status" value="1"/>
</dbReference>
<evidence type="ECO:0000256" key="9">
    <source>
        <dbReference type="PIRSR" id="PIRSR604361-3"/>
    </source>
</evidence>
<feature type="binding site" evidence="9">
    <location>
        <position position="77"/>
    </location>
    <ligand>
        <name>Zn(2+)</name>
        <dbReference type="ChEBI" id="CHEBI:29105"/>
        <note>ligand shared between dimeric partners</note>
    </ligand>
</feature>
<dbReference type="InterPro" id="IPR037523">
    <property type="entry name" value="VOC_core"/>
</dbReference>
<comment type="cofactor">
    <cofactor evidence="9">
        <name>Zn(2+)</name>
        <dbReference type="ChEBI" id="CHEBI:29105"/>
    </cofactor>
    <text evidence="9">Binds 1 zinc ion per subunit. In the homodimer, two zinc ions are bound between subunits.</text>
</comment>
<dbReference type="FunFam" id="3.10.180.10:FF:000002">
    <property type="entry name" value="Lactoylglutathione lyase"/>
    <property type="match status" value="1"/>
</dbReference>
<proteinExistence type="inferred from homology"/>
<dbReference type="Gene3D" id="3.10.180.10">
    <property type="entry name" value="2,3-Dihydroxybiphenyl 1,2-Dioxygenase, domain 1"/>
    <property type="match status" value="1"/>
</dbReference>
<comment type="function">
    <text evidence="10">Catalyzes the conversion of hemimercaptal, formed from methylglyoxal and glutathione, to S-lactoylglutathione.</text>
</comment>
<gene>
    <name evidence="12" type="ORF">SAMN02745781_03789</name>
</gene>
<comment type="cofactor">
    <cofactor evidence="10">
        <name>Ni(2+)</name>
        <dbReference type="ChEBI" id="CHEBI:49786"/>
    </cofactor>
    <text evidence="10">Binds 1 nickel ion per subunit.</text>
</comment>
<keyword evidence="5 9" id="KW-0479">Metal-binding</keyword>
<evidence type="ECO:0000313" key="13">
    <source>
        <dbReference type="Proteomes" id="UP000184159"/>
    </source>
</evidence>
<evidence type="ECO:0000256" key="7">
    <source>
        <dbReference type="ARBA" id="ARBA00048273"/>
    </source>
</evidence>
<keyword evidence="4 10" id="KW-0533">Nickel</keyword>
<evidence type="ECO:0000256" key="5">
    <source>
        <dbReference type="ARBA" id="ARBA00022723"/>
    </source>
</evidence>
<comment type="similarity">
    <text evidence="2 10">Belongs to the glyoxalase I family.</text>
</comment>
<dbReference type="PROSITE" id="PS00935">
    <property type="entry name" value="GLYOXALASE_I_2"/>
    <property type="match status" value="1"/>
</dbReference>
<sequence length="138" mass="15271">MSNNRILHTMLRVGDLERSIKFYTDIMGMKLLRKNENAEYKYTLAFVGYSDESEGAVIELTYNWGVETYDLGNAYGHIAIGVDDIYQTCQVIKDAGGDVTREPGPVKGGTTHIAFIKDPDGYMVELIQNKQAGAGLQG</sequence>
<keyword evidence="13" id="KW-1185">Reference proteome</keyword>
<feature type="domain" description="VOC" evidence="11">
    <location>
        <begin position="5"/>
        <end position="129"/>
    </location>
</feature>
<keyword evidence="6 10" id="KW-0456">Lyase</keyword>
<evidence type="ECO:0000256" key="2">
    <source>
        <dbReference type="ARBA" id="ARBA00010363"/>
    </source>
</evidence>
<dbReference type="InterPro" id="IPR004360">
    <property type="entry name" value="Glyas_Fos-R_dOase_dom"/>
</dbReference>
<organism evidence="12 13">
    <name type="scientific">Vibrio gazogenes DSM 21264 = NBRC 103151</name>
    <dbReference type="NCBI Taxonomy" id="1123492"/>
    <lineage>
        <taxon>Bacteria</taxon>
        <taxon>Pseudomonadati</taxon>
        <taxon>Pseudomonadota</taxon>
        <taxon>Gammaproteobacteria</taxon>
        <taxon>Vibrionales</taxon>
        <taxon>Vibrionaceae</taxon>
        <taxon>Vibrio</taxon>
    </lineage>
</organism>
<dbReference type="InterPro" id="IPR029068">
    <property type="entry name" value="Glyas_Bleomycin-R_OHBP_Dase"/>
</dbReference>
<evidence type="ECO:0000313" key="12">
    <source>
        <dbReference type="EMBL" id="SHG02439.1"/>
    </source>
</evidence>
<dbReference type="EC" id="4.4.1.5" evidence="3 10"/>
<evidence type="ECO:0000256" key="3">
    <source>
        <dbReference type="ARBA" id="ARBA00012081"/>
    </source>
</evidence>
<dbReference type="PANTHER" id="PTHR46036:SF5">
    <property type="entry name" value="LACTOYLGLUTATHIONE LYASE"/>
    <property type="match status" value="1"/>
</dbReference>
<dbReference type="UniPathway" id="UPA00619">
    <property type="reaction ID" value="UER00675"/>
</dbReference>
<dbReference type="InterPro" id="IPR018146">
    <property type="entry name" value="Glyoxalase_1_CS"/>
</dbReference>
<feature type="active site" description="Proton donor/acceptor" evidence="8">
    <location>
        <position position="125"/>
    </location>
</feature>
<evidence type="ECO:0000256" key="6">
    <source>
        <dbReference type="ARBA" id="ARBA00023239"/>
    </source>
</evidence>
<dbReference type="GO" id="GO:0019243">
    <property type="term" value="P:methylglyoxal catabolic process to D-lactate via S-lactoyl-glutathione"/>
    <property type="evidence" value="ECO:0007669"/>
    <property type="project" value="TreeGrafter"/>
</dbReference>
<dbReference type="PROSITE" id="PS51819">
    <property type="entry name" value="VOC"/>
    <property type="match status" value="1"/>
</dbReference>
<name>A0A1M5GFG2_VIBGA</name>
<accession>A0A1M5GFG2</accession>
<feature type="binding site" evidence="9">
    <location>
        <position position="125"/>
    </location>
    <ligand>
        <name>Zn(2+)</name>
        <dbReference type="ChEBI" id="CHEBI:29105"/>
        <note>ligand shared between dimeric partners</note>
    </ligand>
</feature>
<dbReference type="InterPro" id="IPR004361">
    <property type="entry name" value="Glyoxalase_1"/>
</dbReference>
<keyword evidence="9" id="KW-0862">Zinc</keyword>
<evidence type="ECO:0000256" key="4">
    <source>
        <dbReference type="ARBA" id="ARBA00022596"/>
    </source>
</evidence>
<feature type="binding site" evidence="9">
    <location>
        <position position="59"/>
    </location>
    <ligand>
        <name>Zn(2+)</name>
        <dbReference type="ChEBI" id="CHEBI:29105"/>
        <note>ligand shared between dimeric partners</note>
    </ligand>
</feature>
<dbReference type="SUPFAM" id="SSF54593">
    <property type="entry name" value="Glyoxalase/Bleomycin resistance protein/Dihydroxybiphenyl dioxygenase"/>
    <property type="match status" value="1"/>
</dbReference>
<evidence type="ECO:0000256" key="8">
    <source>
        <dbReference type="PIRSR" id="PIRSR604361-1"/>
    </source>
</evidence>
<dbReference type="PANTHER" id="PTHR46036">
    <property type="entry name" value="LACTOYLGLUTATHIONE LYASE"/>
    <property type="match status" value="1"/>
</dbReference>
<dbReference type="GO" id="GO:0046872">
    <property type="term" value="F:metal ion binding"/>
    <property type="evidence" value="ECO:0007669"/>
    <property type="project" value="UniProtKB-UniRule"/>
</dbReference>
<dbReference type="NCBIfam" id="TIGR00068">
    <property type="entry name" value="glyox_I"/>
    <property type="match status" value="1"/>
</dbReference>
<dbReference type="AlphaFoldDB" id="A0A1M5GFG2"/>
<dbReference type="CDD" id="cd16358">
    <property type="entry name" value="GlxI_Ni"/>
    <property type="match status" value="1"/>
</dbReference>
<evidence type="ECO:0000256" key="10">
    <source>
        <dbReference type="RuleBase" id="RU361179"/>
    </source>
</evidence>
<dbReference type="GO" id="GO:0005737">
    <property type="term" value="C:cytoplasm"/>
    <property type="evidence" value="ECO:0007669"/>
    <property type="project" value="TreeGrafter"/>
</dbReference>
<comment type="catalytic activity">
    <reaction evidence="7 10">
        <text>(R)-S-lactoylglutathione = methylglyoxal + glutathione</text>
        <dbReference type="Rhea" id="RHEA:19069"/>
        <dbReference type="ChEBI" id="CHEBI:17158"/>
        <dbReference type="ChEBI" id="CHEBI:57474"/>
        <dbReference type="ChEBI" id="CHEBI:57925"/>
        <dbReference type="EC" id="4.4.1.5"/>
    </reaction>
</comment>
<dbReference type="RefSeq" id="WP_072962865.1">
    <property type="nucleotide sequence ID" value="NZ_FQUH01000024.1"/>
</dbReference>